<dbReference type="PANTHER" id="PTHR40448">
    <property type="entry name" value="TWO-COMPONENT SENSOR HISTIDINE KINASE"/>
    <property type="match status" value="1"/>
</dbReference>
<evidence type="ECO:0000256" key="3">
    <source>
        <dbReference type="ARBA" id="ARBA00022777"/>
    </source>
</evidence>
<organism evidence="7 8">
    <name type="scientific">Paenibacillus radicis</name>
    <name type="common">ex Gao et al. 2016</name>
    <dbReference type="NCBI Taxonomy" id="1737354"/>
    <lineage>
        <taxon>Bacteria</taxon>
        <taxon>Bacillati</taxon>
        <taxon>Bacillota</taxon>
        <taxon>Bacilli</taxon>
        <taxon>Bacillales</taxon>
        <taxon>Paenibacillaceae</taxon>
        <taxon>Paenibacillus</taxon>
    </lineage>
</organism>
<feature type="transmembrane region" description="Helical" evidence="4">
    <location>
        <begin position="200"/>
        <end position="219"/>
    </location>
</feature>
<evidence type="ECO:0000259" key="5">
    <source>
        <dbReference type="Pfam" id="PF14501"/>
    </source>
</evidence>
<evidence type="ECO:0000259" key="6">
    <source>
        <dbReference type="Pfam" id="PF14689"/>
    </source>
</evidence>
<keyword evidence="4" id="KW-1133">Transmembrane helix</keyword>
<dbReference type="GO" id="GO:0000155">
    <property type="term" value="F:phosphorelay sensor kinase activity"/>
    <property type="evidence" value="ECO:0007669"/>
    <property type="project" value="InterPro"/>
</dbReference>
<dbReference type="Gene3D" id="3.30.565.10">
    <property type="entry name" value="Histidine kinase-like ATPase, C-terminal domain"/>
    <property type="match status" value="1"/>
</dbReference>
<dbReference type="InterPro" id="IPR029151">
    <property type="entry name" value="Sensor-like_sf"/>
</dbReference>
<evidence type="ECO:0000256" key="1">
    <source>
        <dbReference type="ARBA" id="ARBA00022553"/>
    </source>
</evidence>
<accession>A0A917HTQ7</accession>
<dbReference type="InterPro" id="IPR039506">
    <property type="entry name" value="SPOB_a"/>
</dbReference>
<keyword evidence="4" id="KW-0812">Transmembrane</keyword>
<dbReference type="GO" id="GO:0042802">
    <property type="term" value="F:identical protein binding"/>
    <property type="evidence" value="ECO:0007669"/>
    <property type="project" value="TreeGrafter"/>
</dbReference>
<protein>
    <recommendedName>
        <fullName evidence="9">GHKL domain-containing protein</fullName>
    </recommendedName>
</protein>
<dbReference type="CDD" id="cd18773">
    <property type="entry name" value="PDC1_HK_sensor"/>
    <property type="match status" value="1"/>
</dbReference>
<dbReference type="EMBL" id="BMHY01000023">
    <property type="protein sequence ID" value="GGG90107.1"/>
    <property type="molecule type" value="Genomic_DNA"/>
</dbReference>
<feature type="domain" description="Sensor histidine kinase NatK-like C-terminal" evidence="5">
    <location>
        <begin position="331"/>
        <end position="438"/>
    </location>
</feature>
<keyword evidence="4" id="KW-0472">Membrane</keyword>
<evidence type="ECO:0000313" key="7">
    <source>
        <dbReference type="EMBL" id="GGG90107.1"/>
    </source>
</evidence>
<dbReference type="InterPro" id="IPR036890">
    <property type="entry name" value="HATPase_C_sf"/>
</dbReference>
<dbReference type="PANTHER" id="PTHR40448:SF1">
    <property type="entry name" value="TWO-COMPONENT SENSOR HISTIDINE KINASE"/>
    <property type="match status" value="1"/>
</dbReference>
<feature type="transmembrane region" description="Helical" evidence="4">
    <location>
        <begin position="12"/>
        <end position="37"/>
    </location>
</feature>
<gene>
    <name evidence="7" type="ORF">GCM10010918_56220</name>
</gene>
<dbReference type="RefSeq" id="WP_188893003.1">
    <property type="nucleotide sequence ID" value="NZ_BMHY01000023.1"/>
</dbReference>
<evidence type="ECO:0000313" key="8">
    <source>
        <dbReference type="Proteomes" id="UP000600247"/>
    </source>
</evidence>
<keyword evidence="8" id="KW-1185">Reference proteome</keyword>
<dbReference type="Proteomes" id="UP000600247">
    <property type="component" value="Unassembled WGS sequence"/>
</dbReference>
<evidence type="ECO:0000256" key="2">
    <source>
        <dbReference type="ARBA" id="ARBA00022679"/>
    </source>
</evidence>
<sequence length="438" mass="49899">MLKLKGFYPNKRILIFILISFIILSILTSSKILVSYYSTEQSARIALAKQYIAIAENIANGIDKETYQQFLLTPTEDDENYRKTKRYLEEYRSRINALYVYVLFLDESEVTKTMVAAVPSIVHEIPIGAPCTVPAAQVSQAKKGQNYFTSIIKGDHNDSYFSVGVPFYDEHGEILGVIGIDIDAKDLEQVSLQVIKSNEITFAIDILFAIALITVVFFLNKWYRLRLKQDLKDSEKIFILELGNIVATLKSSRHDLMNHLQVLNGLMQLKLYDKTSDYLKQITMDSKAMDLSLRVKNPILMVLLQSKWELAQSKNIRIQFDIDQSDFNRIESMDLVKIISNLLDNAIEASDIYEGSQSKIIRVICKAIGSKYTFAIENPALLSVKEQKNLFQVGYTTKENGDGLRGNGLSIIKRTVEKYQGDITLHYEEEIILIQITI</sequence>
<dbReference type="Gene3D" id="1.10.287.130">
    <property type="match status" value="1"/>
</dbReference>
<dbReference type="InterPro" id="IPR032834">
    <property type="entry name" value="NatK-like_C"/>
</dbReference>
<reference evidence="7 8" key="1">
    <citation type="journal article" date="2014" name="Int. J. Syst. Evol. Microbiol.">
        <title>Complete genome sequence of Corynebacterium casei LMG S-19264T (=DSM 44701T), isolated from a smear-ripened cheese.</title>
        <authorList>
            <consortium name="US DOE Joint Genome Institute (JGI-PGF)"/>
            <person name="Walter F."/>
            <person name="Albersmeier A."/>
            <person name="Kalinowski J."/>
            <person name="Ruckert C."/>
        </authorList>
    </citation>
    <scope>NUCLEOTIDE SEQUENCE [LARGE SCALE GENOMIC DNA]</scope>
    <source>
        <strain evidence="7 8">CGMCC 1.15286</strain>
    </source>
</reference>
<dbReference type="SUPFAM" id="SSF103190">
    <property type="entry name" value="Sensory domain-like"/>
    <property type="match status" value="1"/>
</dbReference>
<keyword evidence="1" id="KW-0597">Phosphoprotein</keyword>
<name>A0A917HTQ7_9BACL</name>
<comment type="caution">
    <text evidence="7">The sequence shown here is derived from an EMBL/GenBank/DDBJ whole genome shotgun (WGS) entry which is preliminary data.</text>
</comment>
<dbReference type="Pfam" id="PF14689">
    <property type="entry name" value="SPOB_a"/>
    <property type="match status" value="1"/>
</dbReference>
<dbReference type="SUPFAM" id="SSF55874">
    <property type="entry name" value="ATPase domain of HSP90 chaperone/DNA topoisomerase II/histidine kinase"/>
    <property type="match status" value="1"/>
</dbReference>
<dbReference type="Pfam" id="PF14501">
    <property type="entry name" value="HATPase_c_5"/>
    <property type="match status" value="1"/>
</dbReference>
<dbReference type="SUPFAM" id="SSF55890">
    <property type="entry name" value="Sporulation response regulatory protein Spo0B"/>
    <property type="match status" value="1"/>
</dbReference>
<evidence type="ECO:0008006" key="9">
    <source>
        <dbReference type="Google" id="ProtNLM"/>
    </source>
</evidence>
<proteinExistence type="predicted"/>
<keyword evidence="3" id="KW-0418">Kinase</keyword>
<dbReference type="InterPro" id="IPR016120">
    <property type="entry name" value="Sig_transdc_His_kin_SpoOB"/>
</dbReference>
<feature type="domain" description="SpoOB alpha-helical" evidence="6">
    <location>
        <begin position="239"/>
        <end position="291"/>
    </location>
</feature>
<evidence type="ECO:0000256" key="4">
    <source>
        <dbReference type="SAM" id="Phobius"/>
    </source>
</evidence>
<keyword evidence="2" id="KW-0808">Transferase</keyword>
<dbReference type="AlphaFoldDB" id="A0A917HTQ7"/>